<dbReference type="PANTHER" id="PTHR33053:SF9">
    <property type="entry name" value="AGAP000105-PA"/>
    <property type="match status" value="1"/>
</dbReference>
<accession>A0ABM4CAS5</accession>
<evidence type="ECO:0000313" key="2">
    <source>
        <dbReference type="RefSeq" id="XP_065658763.1"/>
    </source>
</evidence>
<dbReference type="Proteomes" id="UP001652625">
    <property type="component" value="Chromosome 08"/>
</dbReference>
<dbReference type="RefSeq" id="XP_065658763.1">
    <property type="nucleotide sequence ID" value="XM_065802691.1"/>
</dbReference>
<proteinExistence type="predicted"/>
<reference evidence="2" key="1">
    <citation type="submission" date="2025-08" db="UniProtKB">
        <authorList>
            <consortium name="RefSeq"/>
        </authorList>
    </citation>
    <scope>IDENTIFICATION</scope>
</reference>
<keyword evidence="1" id="KW-1185">Reference proteome</keyword>
<dbReference type="PANTHER" id="PTHR33053">
    <property type="entry name" value="PROTEIN, PUTATIVE-RELATED"/>
    <property type="match status" value="1"/>
</dbReference>
<evidence type="ECO:0000313" key="1">
    <source>
        <dbReference type="Proteomes" id="UP001652625"/>
    </source>
</evidence>
<gene>
    <name evidence="2" type="primary">LOC136083290</name>
</gene>
<name>A0ABM4CAS5_HYDVU</name>
<sequence length="229" mass="26203">MFTLWPTIRKVWNLDKAKIRLCEPYGLHRIRLKHHVNDLNPIFLVINIDGLALFKSSNTQLWPILCSFSGLSPFFVPVYCGTHKPYPVSDFINDILEEYSGLSEDGLNFNGHLFQIKLKYLCCDAPARAMLKSIKPHNGYDSCERCIVEVEYKENRVVFNDIGCALRSDQDFSQGKNQPLHQLGKSVFVDYGFPCVSGFVLNSMHLVMLGVVRRILLFLKEGLRNCKLS</sequence>
<organism evidence="1 2">
    <name type="scientific">Hydra vulgaris</name>
    <name type="common">Hydra</name>
    <name type="synonym">Hydra attenuata</name>
    <dbReference type="NCBI Taxonomy" id="6087"/>
    <lineage>
        <taxon>Eukaryota</taxon>
        <taxon>Metazoa</taxon>
        <taxon>Cnidaria</taxon>
        <taxon>Hydrozoa</taxon>
        <taxon>Hydroidolina</taxon>
        <taxon>Anthoathecata</taxon>
        <taxon>Aplanulata</taxon>
        <taxon>Hydridae</taxon>
        <taxon>Hydra</taxon>
    </lineage>
</organism>
<protein>
    <submittedName>
        <fullName evidence="2">Uncharacterized protein LOC136083290</fullName>
    </submittedName>
</protein>
<dbReference type="GeneID" id="136083290"/>